<dbReference type="STRING" id="386043.lwe0064"/>
<sequence length="40" mass="4057">MQALDDLTVIRVADDALVSGLATLVLSLLSGIGKNPDCAS</sequence>
<dbReference type="KEGG" id="lwe:lwe0064"/>
<dbReference type="Proteomes" id="UP000000779">
    <property type="component" value="Chromosome"/>
</dbReference>
<evidence type="ECO:0000313" key="1">
    <source>
        <dbReference type="EMBL" id="CAK19482.1"/>
    </source>
</evidence>
<proteinExistence type="predicted"/>
<dbReference type="EMBL" id="AM263198">
    <property type="protein sequence ID" value="CAK19482.1"/>
    <property type="molecule type" value="Genomic_DNA"/>
</dbReference>
<organism evidence="1 2">
    <name type="scientific">Listeria welshimeri serovar 6b (strain ATCC 35897 / DSM 20650 / CCUG 15529 / CIP 8149 / NCTC 11857 / SLCC 5334 / V8)</name>
    <dbReference type="NCBI Taxonomy" id="386043"/>
    <lineage>
        <taxon>Bacteria</taxon>
        <taxon>Bacillati</taxon>
        <taxon>Bacillota</taxon>
        <taxon>Bacilli</taxon>
        <taxon>Bacillales</taxon>
        <taxon>Listeriaceae</taxon>
        <taxon>Listeria</taxon>
    </lineage>
</organism>
<dbReference type="AlphaFoldDB" id="A0AEQ0"/>
<reference evidence="1 2" key="1">
    <citation type="journal article" date="2006" name="J. Bacteriol.">
        <title>Whole-genome sequence of Listeria welshimeri reveals common steps in genome reduction with Listeria innocua as compared to Listeria monocytogenes.</title>
        <authorList>
            <person name="Hain T."/>
            <person name="Steinweg C."/>
            <person name="Kuenne C.T."/>
            <person name="Billion A."/>
            <person name="Ghai R."/>
            <person name="Chatterjee S.S."/>
            <person name="Domann E."/>
            <person name="Kaerst U."/>
            <person name="Goesmann A."/>
            <person name="Bekel T."/>
            <person name="Bartels D."/>
            <person name="Kaiser O."/>
            <person name="Meyer F."/>
            <person name="Puehler A."/>
            <person name="Weisshaar B."/>
            <person name="Wehland J."/>
            <person name="Liang C."/>
            <person name="Dandekar T."/>
            <person name="Lampidis R."/>
            <person name="Kreft J."/>
            <person name="Goebel W."/>
            <person name="Chakraborty T."/>
        </authorList>
    </citation>
    <scope>NUCLEOTIDE SEQUENCE [LARGE SCALE GENOMIC DNA]</scope>
    <source>
        <strain evidence="2">ATCC 35897 / DSM 20650 / CIP 8149 / NCTC 11857 / SLCC 5334 / V8</strain>
    </source>
</reference>
<dbReference type="HOGENOM" id="CLU_3292014_0_0_9"/>
<evidence type="ECO:0000313" key="2">
    <source>
        <dbReference type="Proteomes" id="UP000000779"/>
    </source>
</evidence>
<accession>A0AEQ0</accession>
<gene>
    <name evidence="1" type="ordered locus">lwe0064</name>
</gene>
<name>A0AEQ0_LISW6</name>
<protein>
    <submittedName>
        <fullName evidence="1">Uncharacterized protein</fullName>
    </submittedName>
</protein>